<dbReference type="Gene3D" id="3.30.710.10">
    <property type="entry name" value="Potassium Channel Kv1.1, Chain A"/>
    <property type="match status" value="1"/>
</dbReference>
<dbReference type="PANTHER" id="PTHR46336">
    <property type="entry name" value="OS02G0260700 PROTEIN"/>
    <property type="match status" value="1"/>
</dbReference>
<reference evidence="3" key="1">
    <citation type="submission" date="2020-12" db="EMBL/GenBank/DDBJ databases">
        <authorList>
            <person name="Iha C."/>
        </authorList>
    </citation>
    <scope>NUCLEOTIDE SEQUENCE</scope>
</reference>
<dbReference type="OrthoDB" id="45365at2759"/>
<comment type="caution">
    <text evidence="3">The sequence shown here is derived from an EMBL/GenBank/DDBJ whole genome shotgun (WGS) entry which is preliminary data.</text>
</comment>
<gene>
    <name evidence="3" type="ORF">OSTQU699_LOCUS7138</name>
</gene>
<accession>A0A8S1J7S3</accession>
<evidence type="ECO:0000313" key="4">
    <source>
        <dbReference type="Proteomes" id="UP000708148"/>
    </source>
</evidence>
<dbReference type="InterPro" id="IPR045890">
    <property type="entry name" value="POB1-like"/>
</dbReference>
<proteinExistence type="predicted"/>
<evidence type="ECO:0000259" key="2">
    <source>
        <dbReference type="Pfam" id="PF07707"/>
    </source>
</evidence>
<dbReference type="Gene3D" id="1.25.40.420">
    <property type="match status" value="1"/>
</dbReference>
<feature type="region of interest" description="Disordered" evidence="1">
    <location>
        <begin position="77"/>
        <end position="143"/>
    </location>
</feature>
<dbReference type="AlphaFoldDB" id="A0A8S1J7S3"/>
<dbReference type="Pfam" id="PF07707">
    <property type="entry name" value="BACK"/>
    <property type="match status" value="1"/>
</dbReference>
<sequence>MHDLMCSSVWNATNSKEQQLIARLWVPGEGDDTLGIFGGLGVALLEPWRSIWRETSMSAGYQYCDALVRVKLVESPAASPPASAPRHSDGHAIRRNDCPTPPDSKKRKRCTEDHASIAAGHRQSGSRDSGSGSVDAAEKRESAPDRVEYDASAFCLASASPYFRSALDRWCDRAGGRSVVEVEAAASELPALKVLLGFVHGRDLPSEVDPEDLLSLLVLADRYIIDRLVPFVCKRLVRMGLGWRGAARVLGLFEAPRGCLAPATRYLMEAADRALIEEFSDLERAWMCPEDRERFLGLPLAAVLSLLSSDGLRVGAEETAFWAVTEWLARHFPGQAGSAPPGNEAYLRAATQLGNCVRFPLIAAPYLHGIVAGAAWVRDADPAGAWVEDALEFDALSGREREAIRGQTWRRDRRFRARAPSPRPEVFVSWAASPEEFREGALSGSGATSPEVWYKGYVWTLQCEVADKASPGGGVMMGLYVDPPGVASTSLRVGWQGEMLQVPPEAGVRRVTFRTATRSGLHNEVAVDSHDWTLGEGYYVPDFFRAPLEAVVAPDSRFVVDGKIRMSVKISPEADRSSMQSLRRRFLNRPYMDMANQ</sequence>
<evidence type="ECO:0000313" key="3">
    <source>
        <dbReference type="EMBL" id="CAD7701781.1"/>
    </source>
</evidence>
<dbReference type="InterPro" id="IPR011705">
    <property type="entry name" value="BACK"/>
</dbReference>
<dbReference type="PANTHER" id="PTHR46336:SF3">
    <property type="entry name" value="BTB_POZ DOMAIN-CONTAINING PROTEIN POB1"/>
    <property type="match status" value="1"/>
</dbReference>
<evidence type="ECO:0000256" key="1">
    <source>
        <dbReference type="SAM" id="MobiDB-lite"/>
    </source>
</evidence>
<organism evidence="3 4">
    <name type="scientific">Ostreobium quekettii</name>
    <dbReference type="NCBI Taxonomy" id="121088"/>
    <lineage>
        <taxon>Eukaryota</taxon>
        <taxon>Viridiplantae</taxon>
        <taxon>Chlorophyta</taxon>
        <taxon>core chlorophytes</taxon>
        <taxon>Ulvophyceae</taxon>
        <taxon>TCBD clade</taxon>
        <taxon>Bryopsidales</taxon>
        <taxon>Ostreobineae</taxon>
        <taxon>Ostreobiaceae</taxon>
        <taxon>Ostreobium</taxon>
    </lineage>
</organism>
<protein>
    <recommendedName>
        <fullName evidence="2">BACK domain-containing protein</fullName>
    </recommendedName>
</protein>
<dbReference type="SUPFAM" id="SSF54695">
    <property type="entry name" value="POZ domain"/>
    <property type="match status" value="1"/>
</dbReference>
<dbReference type="EMBL" id="CAJHUC010001632">
    <property type="protein sequence ID" value="CAD7701781.1"/>
    <property type="molecule type" value="Genomic_DNA"/>
</dbReference>
<name>A0A8S1J7S3_9CHLO</name>
<feature type="compositionally biased region" description="Basic and acidic residues" evidence="1">
    <location>
        <begin position="86"/>
        <end position="97"/>
    </location>
</feature>
<keyword evidence="4" id="KW-1185">Reference proteome</keyword>
<feature type="domain" description="BACK" evidence="2">
    <location>
        <begin position="292"/>
        <end position="333"/>
    </location>
</feature>
<dbReference type="InterPro" id="IPR011333">
    <property type="entry name" value="SKP1/BTB/POZ_sf"/>
</dbReference>
<dbReference type="Proteomes" id="UP000708148">
    <property type="component" value="Unassembled WGS sequence"/>
</dbReference>
<dbReference type="CDD" id="cd18186">
    <property type="entry name" value="BTB_POZ_ZBTB_KLHL-like"/>
    <property type="match status" value="1"/>
</dbReference>